<protein>
    <submittedName>
        <fullName evidence="3">Uncharacterized protein</fullName>
    </submittedName>
</protein>
<evidence type="ECO:0000313" key="4">
    <source>
        <dbReference type="Proteomes" id="UP001062263"/>
    </source>
</evidence>
<gene>
    <name evidence="3" type="ORF">Abiwalacus_12190</name>
</gene>
<evidence type="ECO:0000256" key="1">
    <source>
        <dbReference type="SAM" id="Coils"/>
    </source>
</evidence>
<keyword evidence="2" id="KW-0732">Signal</keyword>
<feature type="chain" id="PRO_5045552010" evidence="2">
    <location>
        <begin position="22"/>
        <end position="176"/>
    </location>
</feature>
<proteinExistence type="predicted"/>
<evidence type="ECO:0000256" key="2">
    <source>
        <dbReference type="SAM" id="SignalP"/>
    </source>
</evidence>
<sequence>MKTKVIIISLCPLLAWSICAAAEVEDMGKQPEIRSIQEGPFKKAVRLRSEVSQLQQELKRFVSAYEEKKISLEQLRNFYEKRVKSFCLYYHELSREELSIIFDINLIFFKKVGFCADMRIRLNDLTEIFLSEDRGEPVPFTGRNNSYTGPKEVVALKVLSDGMDDFLEWIKNLTDY</sequence>
<name>A0ABN6QGI0_9BACT</name>
<keyword evidence="4" id="KW-1185">Reference proteome</keyword>
<keyword evidence="1" id="KW-0175">Coiled coil</keyword>
<organism evidence="3 4">
    <name type="scientific">Akkermansia biwaensis</name>
    <dbReference type="NCBI Taxonomy" id="2946555"/>
    <lineage>
        <taxon>Bacteria</taxon>
        <taxon>Pseudomonadati</taxon>
        <taxon>Verrucomicrobiota</taxon>
        <taxon>Verrucomicrobiia</taxon>
        <taxon>Verrucomicrobiales</taxon>
        <taxon>Akkermansiaceae</taxon>
        <taxon>Akkermansia</taxon>
    </lineage>
</organism>
<accession>A0ABN6QGI0</accession>
<dbReference type="Proteomes" id="UP001062263">
    <property type="component" value="Chromosome"/>
</dbReference>
<evidence type="ECO:0000313" key="3">
    <source>
        <dbReference type="EMBL" id="BDL43645.1"/>
    </source>
</evidence>
<feature type="coiled-coil region" evidence="1">
    <location>
        <begin position="44"/>
        <end position="82"/>
    </location>
</feature>
<reference evidence="3" key="1">
    <citation type="submission" date="2022-06" db="EMBL/GenBank/DDBJ databases">
        <title>Akkermansia biwalacus sp. nov., an anaerobic mucin-degrading bacterium isolated from human intestine.</title>
        <authorList>
            <person name="Kobayashi Y."/>
            <person name="Inoue S."/>
            <person name="Kawahara T."/>
            <person name="Kohda N."/>
        </authorList>
    </citation>
    <scope>NUCLEOTIDE SEQUENCE</scope>
    <source>
        <strain evidence="3">WON2089</strain>
    </source>
</reference>
<feature type="signal peptide" evidence="2">
    <location>
        <begin position="1"/>
        <end position="21"/>
    </location>
</feature>
<dbReference type="EMBL" id="AP025943">
    <property type="protein sequence ID" value="BDL43645.1"/>
    <property type="molecule type" value="Genomic_DNA"/>
</dbReference>